<name>A0A251WVP1_9RHOB</name>
<dbReference type="PROSITE" id="PS50404">
    <property type="entry name" value="GST_NTER"/>
    <property type="match status" value="1"/>
</dbReference>
<dbReference type="Pfam" id="PF13417">
    <property type="entry name" value="GST_N_3"/>
    <property type="match status" value="1"/>
</dbReference>
<evidence type="ECO:0000259" key="1">
    <source>
        <dbReference type="PROSITE" id="PS50404"/>
    </source>
</evidence>
<dbReference type="AlphaFoldDB" id="A0A251WVP1"/>
<dbReference type="InterPro" id="IPR004045">
    <property type="entry name" value="Glutathione_S-Trfase_N"/>
</dbReference>
<dbReference type="SUPFAM" id="SSF47616">
    <property type="entry name" value="GST C-terminal domain-like"/>
    <property type="match status" value="1"/>
</dbReference>
<keyword evidence="3" id="KW-1185">Reference proteome</keyword>
<dbReference type="Pfam" id="PF04399">
    <property type="entry name" value="Glutaredoxin2_C"/>
    <property type="match status" value="1"/>
</dbReference>
<evidence type="ECO:0000313" key="2">
    <source>
        <dbReference type="EMBL" id="OUD08549.1"/>
    </source>
</evidence>
<organism evidence="2 3">
    <name type="scientific">Marivivens niveibacter</name>
    <dbReference type="NCBI Taxonomy" id="1930667"/>
    <lineage>
        <taxon>Bacteria</taxon>
        <taxon>Pseudomonadati</taxon>
        <taxon>Pseudomonadota</taxon>
        <taxon>Alphaproteobacteria</taxon>
        <taxon>Rhodobacterales</taxon>
        <taxon>Paracoccaceae</taxon>
        <taxon>Marivivens group</taxon>
        <taxon>Marivivens</taxon>
    </lineage>
</organism>
<dbReference type="Proteomes" id="UP000194664">
    <property type="component" value="Unassembled WGS sequence"/>
</dbReference>
<protein>
    <submittedName>
        <fullName evidence="2">Glutaredoxin, GrxB family</fullName>
    </submittedName>
</protein>
<comment type="caution">
    <text evidence="2">The sequence shown here is derived from an EMBL/GenBank/DDBJ whole genome shotgun (WGS) entry which is preliminary data.</text>
</comment>
<dbReference type="SUPFAM" id="SSF52833">
    <property type="entry name" value="Thioredoxin-like"/>
    <property type="match status" value="1"/>
</dbReference>
<dbReference type="OrthoDB" id="5291571at2"/>
<gene>
    <name evidence="2" type="ORF">BVC71_13715</name>
</gene>
<reference evidence="2 3" key="1">
    <citation type="submission" date="2016-12" db="EMBL/GenBank/DDBJ databases">
        <title>The draft genome sequence of HSLHS2.</title>
        <authorList>
            <person name="Hu D."/>
            <person name="Wang L."/>
            <person name="Shao Z."/>
        </authorList>
    </citation>
    <scope>NUCLEOTIDE SEQUENCE [LARGE SCALE GENOMIC DNA]</scope>
    <source>
        <strain evidence="2">MCCC 1A06712</strain>
    </source>
</reference>
<dbReference type="GO" id="GO:0005829">
    <property type="term" value="C:cytosol"/>
    <property type="evidence" value="ECO:0007669"/>
    <property type="project" value="InterPro"/>
</dbReference>
<sequence>MKLYVYDHCPFCVRARMPLGLKNIDAEVVYLDNHDEETPIGMIGAKMLPILNDRDGHMGESLDIVHKLDVIDGQPIFDGSPTEALLTWLKTHDATVNTLVIPRAPNAIYPEFVDPEAIAYFTAKKEATFGPFAELIAQTDVARAKMEAALDELIALLPNAERPSIDDIYLFPVLRGLTIVPDLTFPQPVMEYMTMMADRCKTPLVQLQRVI</sequence>
<dbReference type="EMBL" id="MSPP01000005">
    <property type="protein sequence ID" value="OUD08549.1"/>
    <property type="molecule type" value="Genomic_DNA"/>
</dbReference>
<dbReference type="SMR" id="A0A251WVP1"/>
<accession>A0A251WVP1</accession>
<feature type="domain" description="GST N-terminal" evidence="1">
    <location>
        <begin position="1"/>
        <end position="76"/>
    </location>
</feature>
<dbReference type="Gene3D" id="1.20.1050.10">
    <property type="match status" value="1"/>
</dbReference>
<proteinExistence type="predicted"/>
<dbReference type="Gene3D" id="3.40.30.10">
    <property type="entry name" value="Glutaredoxin"/>
    <property type="match status" value="1"/>
</dbReference>
<evidence type="ECO:0000313" key="3">
    <source>
        <dbReference type="Proteomes" id="UP000194664"/>
    </source>
</evidence>
<dbReference type="NCBIfam" id="TIGR02182">
    <property type="entry name" value="GRXB"/>
    <property type="match status" value="1"/>
</dbReference>
<dbReference type="InterPro" id="IPR036249">
    <property type="entry name" value="Thioredoxin-like_sf"/>
</dbReference>
<dbReference type="InterPro" id="IPR011901">
    <property type="entry name" value="Grx2"/>
</dbReference>
<dbReference type="RefSeq" id="WP_086452245.1">
    <property type="nucleotide sequence ID" value="NZ_MSPP01000005.1"/>
</dbReference>
<dbReference type="InterPro" id="IPR036282">
    <property type="entry name" value="Glutathione-S-Trfase_C_sf"/>
</dbReference>
<dbReference type="NCBIfam" id="NF007702">
    <property type="entry name" value="PRK10387.1"/>
    <property type="match status" value="1"/>
</dbReference>
<dbReference type="InterPro" id="IPR007494">
    <property type="entry name" value="Glutaredoxin2_C"/>
</dbReference>